<accession>A0AAV7PFW3</accession>
<dbReference type="Proteomes" id="UP001066276">
    <property type="component" value="Chromosome 7"/>
</dbReference>
<reference evidence="1" key="1">
    <citation type="journal article" date="2022" name="bioRxiv">
        <title>Sequencing and chromosome-scale assembly of the giantPleurodeles waltlgenome.</title>
        <authorList>
            <person name="Brown T."/>
            <person name="Elewa A."/>
            <person name="Iarovenko S."/>
            <person name="Subramanian E."/>
            <person name="Araus A.J."/>
            <person name="Petzold A."/>
            <person name="Susuki M."/>
            <person name="Suzuki K.-i.T."/>
            <person name="Hayashi T."/>
            <person name="Toyoda A."/>
            <person name="Oliveira C."/>
            <person name="Osipova E."/>
            <person name="Leigh N.D."/>
            <person name="Simon A."/>
            <person name="Yun M.H."/>
        </authorList>
    </citation>
    <scope>NUCLEOTIDE SEQUENCE</scope>
    <source>
        <strain evidence="1">20211129_DDA</strain>
        <tissue evidence="1">Liver</tissue>
    </source>
</reference>
<evidence type="ECO:0000313" key="2">
    <source>
        <dbReference type="Proteomes" id="UP001066276"/>
    </source>
</evidence>
<keyword evidence="2" id="KW-1185">Reference proteome</keyword>
<dbReference type="EMBL" id="JANPWB010000011">
    <property type="protein sequence ID" value="KAJ1127197.1"/>
    <property type="molecule type" value="Genomic_DNA"/>
</dbReference>
<protein>
    <submittedName>
        <fullName evidence="1">Uncharacterized protein</fullName>
    </submittedName>
</protein>
<proteinExistence type="predicted"/>
<gene>
    <name evidence="1" type="ORF">NDU88_005600</name>
</gene>
<dbReference type="AlphaFoldDB" id="A0AAV7PFW3"/>
<name>A0AAV7PFW3_PLEWA</name>
<organism evidence="1 2">
    <name type="scientific">Pleurodeles waltl</name>
    <name type="common">Iberian ribbed newt</name>
    <dbReference type="NCBI Taxonomy" id="8319"/>
    <lineage>
        <taxon>Eukaryota</taxon>
        <taxon>Metazoa</taxon>
        <taxon>Chordata</taxon>
        <taxon>Craniata</taxon>
        <taxon>Vertebrata</taxon>
        <taxon>Euteleostomi</taxon>
        <taxon>Amphibia</taxon>
        <taxon>Batrachia</taxon>
        <taxon>Caudata</taxon>
        <taxon>Salamandroidea</taxon>
        <taxon>Salamandridae</taxon>
        <taxon>Pleurodelinae</taxon>
        <taxon>Pleurodeles</taxon>
    </lineage>
</organism>
<evidence type="ECO:0000313" key="1">
    <source>
        <dbReference type="EMBL" id="KAJ1127197.1"/>
    </source>
</evidence>
<comment type="caution">
    <text evidence="1">The sequence shown here is derived from an EMBL/GenBank/DDBJ whole genome shotgun (WGS) entry which is preliminary data.</text>
</comment>
<sequence length="67" mass="7383">MRTFIYAIELTTARVRNCTDVLCEETEAGVKYDTIILDGEEKSAMSGSEEGFEMKAKPIGFASALLM</sequence>